<evidence type="ECO:0000313" key="12">
    <source>
        <dbReference type="Proteomes" id="UP000694388"/>
    </source>
</evidence>
<dbReference type="SMART" id="SM00389">
    <property type="entry name" value="HOX"/>
    <property type="match status" value="1"/>
</dbReference>
<evidence type="ECO:0000256" key="2">
    <source>
        <dbReference type="ARBA" id="ARBA00022473"/>
    </source>
</evidence>
<feature type="domain" description="Homeobox" evidence="9">
    <location>
        <begin position="217"/>
        <end position="277"/>
    </location>
</feature>
<evidence type="ECO:0000256" key="3">
    <source>
        <dbReference type="ARBA" id="ARBA00023125"/>
    </source>
</evidence>
<dbReference type="PANTHER" id="PTHR45946:SF4">
    <property type="entry name" value="HOMEOBOX PROTEIN ROUGH-RELATED"/>
    <property type="match status" value="1"/>
</dbReference>
<dbReference type="GeneTree" id="ENSGT00940000159503"/>
<dbReference type="FunFam" id="1.10.10.60:FF:000113">
    <property type="entry name" value="homeobox protein Hox-B1"/>
    <property type="match status" value="1"/>
</dbReference>
<evidence type="ECO:0000259" key="9">
    <source>
        <dbReference type="PROSITE" id="PS50071"/>
    </source>
</evidence>
<evidence type="ECO:0000256" key="6">
    <source>
        <dbReference type="PROSITE-ProRule" id="PRU00108"/>
    </source>
</evidence>
<feature type="region of interest" description="Disordered" evidence="8">
    <location>
        <begin position="276"/>
        <end position="329"/>
    </location>
</feature>
<dbReference type="SUPFAM" id="SSF46689">
    <property type="entry name" value="Homeodomain-like"/>
    <property type="match status" value="1"/>
</dbReference>
<dbReference type="PANTHER" id="PTHR45946">
    <property type="entry name" value="HOMEOBOX PROTEIN ROUGH-RELATED"/>
    <property type="match status" value="1"/>
</dbReference>
<dbReference type="EMBL" id="MF398231">
    <property type="protein sequence ID" value="ASW16850.1"/>
    <property type="molecule type" value="Genomic_DNA"/>
</dbReference>
<dbReference type="GO" id="GO:0000981">
    <property type="term" value="F:DNA-binding transcription factor activity, RNA polymerase II-specific"/>
    <property type="evidence" value="ECO:0007669"/>
    <property type="project" value="InterPro"/>
</dbReference>
<protein>
    <submittedName>
        <fullName evidence="10">Hox1V</fullName>
    </submittedName>
</protein>
<gene>
    <name evidence="10" type="primary">Hox1V</name>
</gene>
<evidence type="ECO:0000256" key="7">
    <source>
        <dbReference type="RuleBase" id="RU000682"/>
    </source>
</evidence>
<dbReference type="PRINTS" id="PR00024">
    <property type="entry name" value="HOMEOBOX"/>
</dbReference>
<dbReference type="PROSITE" id="PS50071">
    <property type="entry name" value="HOMEOBOX_2"/>
    <property type="match status" value="1"/>
</dbReference>
<evidence type="ECO:0000313" key="10">
    <source>
        <dbReference type="EMBL" id="ASW16850.1"/>
    </source>
</evidence>
<reference evidence="11" key="2">
    <citation type="submission" date="2025-05" db="UniProtKB">
        <authorList>
            <consortium name="Ensembl"/>
        </authorList>
    </citation>
    <scope>IDENTIFICATION</scope>
</reference>
<reference evidence="10" key="1">
    <citation type="submission" date="2017-06" db="EMBL/GenBank/DDBJ databases">
        <title>Hox-containing scaffolds of the hagfish, Eptatretus burgeri, genome.</title>
        <authorList>
            <person name="Pascual-Anaya J."/>
        </authorList>
    </citation>
    <scope>NUCLEOTIDE SEQUENCE</scope>
    <source>
        <tissue evidence="10">Testis</tissue>
    </source>
</reference>
<dbReference type="GO" id="GO:0005634">
    <property type="term" value="C:nucleus"/>
    <property type="evidence" value="ECO:0007669"/>
    <property type="project" value="UniProtKB-SubCell"/>
</dbReference>
<dbReference type="InterPro" id="IPR009057">
    <property type="entry name" value="Homeodomain-like_sf"/>
</dbReference>
<dbReference type="InterPro" id="IPR001356">
    <property type="entry name" value="HD"/>
</dbReference>
<keyword evidence="12" id="KW-1185">Reference proteome</keyword>
<keyword evidence="4 6" id="KW-0371">Homeobox</keyword>
<organism evidence="10">
    <name type="scientific">Eptatretus burgeri</name>
    <name type="common">Inshore hagfish</name>
    <dbReference type="NCBI Taxonomy" id="7764"/>
    <lineage>
        <taxon>Eukaryota</taxon>
        <taxon>Metazoa</taxon>
        <taxon>Chordata</taxon>
        <taxon>Craniata</taxon>
        <taxon>Vertebrata</taxon>
        <taxon>Cyclostomata</taxon>
        <taxon>Myxini</taxon>
        <taxon>Myxiniformes</taxon>
        <taxon>Myxinidae</taxon>
        <taxon>Eptatretinae</taxon>
        <taxon>Eptatretus</taxon>
    </lineage>
</organism>
<feature type="region of interest" description="Disordered" evidence="8">
    <location>
        <begin position="1"/>
        <end position="40"/>
    </location>
</feature>
<proteinExistence type="predicted"/>
<feature type="DNA-binding region" description="Homeobox" evidence="6">
    <location>
        <begin position="219"/>
        <end position="278"/>
    </location>
</feature>
<accession>A0A286RNM5</accession>
<dbReference type="GO" id="GO:0000978">
    <property type="term" value="F:RNA polymerase II cis-regulatory region sequence-specific DNA binding"/>
    <property type="evidence" value="ECO:0007669"/>
    <property type="project" value="TreeGrafter"/>
</dbReference>
<evidence type="ECO:0000256" key="4">
    <source>
        <dbReference type="ARBA" id="ARBA00023155"/>
    </source>
</evidence>
<dbReference type="AlphaFoldDB" id="A0A286RNM5"/>
<feature type="compositionally biased region" description="Low complexity" evidence="8">
    <location>
        <begin position="308"/>
        <end position="329"/>
    </location>
</feature>
<dbReference type="Proteomes" id="UP000694388">
    <property type="component" value="Unplaced"/>
</dbReference>
<dbReference type="CDD" id="cd00086">
    <property type="entry name" value="homeodomain"/>
    <property type="match status" value="1"/>
</dbReference>
<evidence type="ECO:0000256" key="1">
    <source>
        <dbReference type="ARBA" id="ARBA00004123"/>
    </source>
</evidence>
<dbReference type="Ensembl" id="ENSEBUT00000016904.1">
    <property type="protein sequence ID" value="ENSEBUP00000016328.1"/>
    <property type="gene ID" value="ENSEBUG00000010252.1"/>
</dbReference>
<evidence type="ECO:0000256" key="5">
    <source>
        <dbReference type="ARBA" id="ARBA00023242"/>
    </source>
</evidence>
<keyword evidence="3 6" id="KW-0238">DNA-binding</keyword>
<dbReference type="Gene3D" id="1.10.10.60">
    <property type="entry name" value="Homeodomain-like"/>
    <property type="match status" value="1"/>
</dbReference>
<sequence length="329" mass="36035">MDDDRMSFLEYSPYAGGDSDGFGPRGLAEAPIAPFHPCSLGARADSRRLDRLQAPRAAVPPPRASPQRRGSSQPGVALHNFNVSAYVTARTCQPGDRRFDGARQPHGSWSGSGSQDDEYGATAASGPFGSLPDPRGYGAHEYAAFARPAELPSDLRPPATNVCRVAAPYEARPLGHVRYPCARDCSVQASRTFDWMKVKRNPPKTVRSSDLACCGMPSPGTMRTNFSTKQLTELEKEFHFNKYLTRARRVEIATALQLNETQVKIWFQNRRMKQKKRDKEGVSSFLPGPIVSMTPTEPARVDEMPERSASVTPSPSPSSCTSEQTDCSP</sequence>
<feature type="region of interest" description="Disordered" evidence="8">
    <location>
        <begin position="94"/>
        <end position="133"/>
    </location>
</feature>
<evidence type="ECO:0000313" key="11">
    <source>
        <dbReference type="Ensembl" id="ENSEBUP00000016328.1"/>
    </source>
</evidence>
<dbReference type="InterPro" id="IPR020479">
    <property type="entry name" value="HD_metazoa"/>
</dbReference>
<name>A0A286RNM5_EPTBU</name>
<dbReference type="InterPro" id="IPR046327">
    <property type="entry name" value="HXA1/B1/D1"/>
</dbReference>
<dbReference type="InterPro" id="IPR017970">
    <property type="entry name" value="Homeobox_CS"/>
</dbReference>
<keyword evidence="2" id="KW-0217">Developmental protein</keyword>
<feature type="region of interest" description="Disordered" evidence="8">
    <location>
        <begin position="56"/>
        <end position="75"/>
    </location>
</feature>
<dbReference type="Pfam" id="PF00046">
    <property type="entry name" value="Homeodomain"/>
    <property type="match status" value="1"/>
</dbReference>
<dbReference type="PROSITE" id="PS00027">
    <property type="entry name" value="HOMEOBOX_1"/>
    <property type="match status" value="1"/>
</dbReference>
<comment type="subcellular location">
    <subcellularLocation>
        <location evidence="1 6 7">Nucleus</location>
    </subcellularLocation>
</comment>
<keyword evidence="5 6" id="KW-0539">Nucleus</keyword>
<evidence type="ECO:0000256" key="8">
    <source>
        <dbReference type="SAM" id="MobiDB-lite"/>
    </source>
</evidence>